<dbReference type="InterPro" id="IPR053791">
    <property type="entry name" value="MFS_Tri12-like"/>
</dbReference>
<evidence type="ECO:0000256" key="4">
    <source>
        <dbReference type="ARBA" id="ARBA00022989"/>
    </source>
</evidence>
<feature type="region of interest" description="Disordered" evidence="6">
    <location>
        <begin position="1"/>
        <end position="26"/>
    </location>
</feature>
<feature type="domain" description="Major facilitator superfamily (MFS) profile" evidence="8">
    <location>
        <begin position="57"/>
        <end position="574"/>
    </location>
</feature>
<dbReference type="GeneID" id="25292675"/>
<feature type="transmembrane region" description="Helical" evidence="7">
    <location>
        <begin position="398"/>
        <end position="415"/>
    </location>
</feature>
<dbReference type="InterPro" id="IPR010573">
    <property type="entry name" value="MFS_Str1/Tri12-like"/>
</dbReference>
<feature type="transmembrane region" description="Helical" evidence="7">
    <location>
        <begin position="365"/>
        <end position="386"/>
    </location>
</feature>
<feature type="transmembrane region" description="Helical" evidence="7">
    <location>
        <begin position="152"/>
        <end position="171"/>
    </location>
</feature>
<dbReference type="Pfam" id="PF06609">
    <property type="entry name" value="TRI12"/>
    <property type="match status" value="1"/>
</dbReference>
<gene>
    <name evidence="9" type="ORF">Z518_04604</name>
</gene>
<dbReference type="PROSITE" id="PS00216">
    <property type="entry name" value="SUGAR_TRANSPORT_1"/>
    <property type="match status" value="1"/>
</dbReference>
<keyword evidence="4 7" id="KW-1133">Transmembrane helix</keyword>
<keyword evidence="3 7" id="KW-0812">Transmembrane</keyword>
<evidence type="ECO:0000256" key="1">
    <source>
        <dbReference type="ARBA" id="ARBA00004141"/>
    </source>
</evidence>
<feature type="transmembrane region" description="Helical" evidence="7">
    <location>
        <begin position="324"/>
        <end position="345"/>
    </location>
</feature>
<dbReference type="InterPro" id="IPR005829">
    <property type="entry name" value="Sugar_transporter_CS"/>
</dbReference>
<dbReference type="OrthoDB" id="4139357at2759"/>
<organism evidence="9 10">
    <name type="scientific">Rhinocladiella mackenziei CBS 650.93</name>
    <dbReference type="NCBI Taxonomy" id="1442369"/>
    <lineage>
        <taxon>Eukaryota</taxon>
        <taxon>Fungi</taxon>
        <taxon>Dikarya</taxon>
        <taxon>Ascomycota</taxon>
        <taxon>Pezizomycotina</taxon>
        <taxon>Eurotiomycetes</taxon>
        <taxon>Chaetothyriomycetidae</taxon>
        <taxon>Chaetothyriales</taxon>
        <taxon>Herpotrichiellaceae</taxon>
        <taxon>Rhinocladiella</taxon>
    </lineage>
</organism>
<dbReference type="Gene3D" id="1.20.1250.20">
    <property type="entry name" value="MFS general substrate transporter like domains"/>
    <property type="match status" value="2"/>
</dbReference>
<feature type="transmembrane region" description="Helical" evidence="7">
    <location>
        <begin position="183"/>
        <end position="206"/>
    </location>
</feature>
<dbReference type="InterPro" id="IPR036259">
    <property type="entry name" value="MFS_trans_sf"/>
</dbReference>
<dbReference type="PANTHER" id="PTHR23501">
    <property type="entry name" value="MAJOR FACILITATOR SUPERFAMILY"/>
    <property type="match status" value="1"/>
</dbReference>
<feature type="transmembrane region" description="Helical" evidence="7">
    <location>
        <begin position="421"/>
        <end position="449"/>
    </location>
</feature>
<evidence type="ECO:0000313" key="10">
    <source>
        <dbReference type="Proteomes" id="UP000053617"/>
    </source>
</evidence>
<feature type="transmembrane region" description="Helical" evidence="7">
    <location>
        <begin position="97"/>
        <end position="115"/>
    </location>
</feature>
<comment type="subcellular location">
    <subcellularLocation>
        <location evidence="1">Membrane</location>
        <topology evidence="1">Multi-pass membrane protein</topology>
    </subcellularLocation>
</comment>
<feature type="transmembrane region" description="Helical" evidence="7">
    <location>
        <begin position="58"/>
        <end position="77"/>
    </location>
</feature>
<dbReference type="EMBL" id="KN847477">
    <property type="protein sequence ID" value="KIX06628.1"/>
    <property type="molecule type" value="Genomic_DNA"/>
</dbReference>
<sequence length="614" mass="65899">MSDKTEEACATTVETAQPQPNHARRGAHIDDEGALVTDEAGYVTEADALPRSYYRSKFFIGTFAALGTGLMAGTGAFGYSAPILTTINQDIGPDPNYIWISYVYNTCLAVTLPVLGQLSDIFGRRYFYIGGAGLGIVGSIVCSQAHNIPVLIGGNVLLGIASATQLSYHYVLGELLPTKYRYFGVGTLYMCSYAGSGFSPAIANAFILGYPNVGWRGIYYLLFALNATSCALWTTFYFPPNFRQKHGRGSKLYWIKHFDYLGLFLLVGGFVVFLFGISVGGTQYPWNSAPPIVMILLGFLTLVALGLWSVYFPKRESVIPYQHFTNFGWLACVMVGGFAATVYYAGAILWPMQVYSLYAEGDLTYGGYLSSMPGLGQITGGVVFGWLVQKIGWQKYQVVGSFFAGSAFTTSLAAVTLNNKVAMAVCVFVGNLFLGWAEIVCLLNATILIKDQREIGSAGGLAVAIRTAISAIGTVVFSTVLTNRLTSTVPNMVGPAVVDAGLPQSSVPAFLQALQVGTAEAFSKVPGVTQSIIADGVLANKEAYVASFRTVYLVSITFAGLGVILSLFTPNMKWYLNDKVASVLQADQLGKVDVETAPIGGVNGRTEEPSKHEQ</sequence>
<feature type="transmembrane region" description="Helical" evidence="7">
    <location>
        <begin position="218"/>
        <end position="239"/>
    </location>
</feature>
<name>A0A0D2H877_9EURO</name>
<feature type="transmembrane region" description="Helical" evidence="7">
    <location>
        <begin position="260"/>
        <end position="280"/>
    </location>
</feature>
<evidence type="ECO:0000256" key="2">
    <source>
        <dbReference type="ARBA" id="ARBA00022448"/>
    </source>
</evidence>
<dbReference type="PANTHER" id="PTHR23501:SF109">
    <property type="entry name" value="MAJOR FACILITATOR SUPERFAMILY (MFS) PROFILE DOMAIN-CONTAINING PROTEIN-RELATED"/>
    <property type="match status" value="1"/>
</dbReference>
<evidence type="ECO:0000313" key="9">
    <source>
        <dbReference type="EMBL" id="KIX06628.1"/>
    </source>
</evidence>
<feature type="transmembrane region" description="Helical" evidence="7">
    <location>
        <begin position="127"/>
        <end position="146"/>
    </location>
</feature>
<keyword evidence="5 7" id="KW-0472">Membrane</keyword>
<dbReference type="GO" id="GO:0005886">
    <property type="term" value="C:plasma membrane"/>
    <property type="evidence" value="ECO:0007669"/>
    <property type="project" value="TreeGrafter"/>
</dbReference>
<reference evidence="9 10" key="1">
    <citation type="submission" date="2015-01" db="EMBL/GenBank/DDBJ databases">
        <title>The Genome Sequence of Rhinocladiella mackenzie CBS 650.93.</title>
        <authorList>
            <consortium name="The Broad Institute Genomics Platform"/>
            <person name="Cuomo C."/>
            <person name="de Hoog S."/>
            <person name="Gorbushina A."/>
            <person name="Stielow B."/>
            <person name="Teixiera M."/>
            <person name="Abouelleil A."/>
            <person name="Chapman S.B."/>
            <person name="Priest M."/>
            <person name="Young S.K."/>
            <person name="Wortman J."/>
            <person name="Nusbaum C."/>
            <person name="Birren B."/>
        </authorList>
    </citation>
    <scope>NUCLEOTIDE SEQUENCE [LARGE SCALE GENOMIC DNA]</scope>
    <source>
        <strain evidence="9 10">CBS 650.93</strain>
    </source>
</reference>
<dbReference type="SUPFAM" id="SSF103473">
    <property type="entry name" value="MFS general substrate transporter"/>
    <property type="match status" value="1"/>
</dbReference>
<accession>A0A0D2H877</accession>
<keyword evidence="10" id="KW-1185">Reference proteome</keyword>
<dbReference type="Proteomes" id="UP000053617">
    <property type="component" value="Unassembled WGS sequence"/>
</dbReference>
<dbReference type="AlphaFoldDB" id="A0A0D2H877"/>
<evidence type="ECO:0000256" key="6">
    <source>
        <dbReference type="SAM" id="MobiDB-lite"/>
    </source>
</evidence>
<protein>
    <submittedName>
        <fullName evidence="9">Rhinocladiella mackenziei CBS 650.93 unplaced genomic scaffold supercont1.3, whole genome shotgun sequence</fullName>
    </submittedName>
</protein>
<dbReference type="VEuPathDB" id="FungiDB:Z518_04604"/>
<evidence type="ECO:0000259" key="8">
    <source>
        <dbReference type="PROSITE" id="PS50850"/>
    </source>
</evidence>
<dbReference type="GO" id="GO:0022857">
    <property type="term" value="F:transmembrane transporter activity"/>
    <property type="evidence" value="ECO:0007669"/>
    <property type="project" value="InterPro"/>
</dbReference>
<proteinExistence type="predicted"/>
<dbReference type="PROSITE" id="PS50850">
    <property type="entry name" value="MFS"/>
    <property type="match status" value="1"/>
</dbReference>
<dbReference type="InterPro" id="IPR020846">
    <property type="entry name" value="MFS_dom"/>
</dbReference>
<feature type="transmembrane region" description="Helical" evidence="7">
    <location>
        <begin position="461"/>
        <end position="481"/>
    </location>
</feature>
<dbReference type="RefSeq" id="XP_013273764.1">
    <property type="nucleotide sequence ID" value="XM_013418310.1"/>
</dbReference>
<dbReference type="CDD" id="cd06179">
    <property type="entry name" value="MFS_TRI12_like"/>
    <property type="match status" value="1"/>
</dbReference>
<evidence type="ECO:0000256" key="7">
    <source>
        <dbReference type="SAM" id="Phobius"/>
    </source>
</evidence>
<feature type="transmembrane region" description="Helical" evidence="7">
    <location>
        <begin position="292"/>
        <end position="312"/>
    </location>
</feature>
<feature type="transmembrane region" description="Helical" evidence="7">
    <location>
        <begin position="550"/>
        <end position="569"/>
    </location>
</feature>
<evidence type="ECO:0000256" key="5">
    <source>
        <dbReference type="ARBA" id="ARBA00023136"/>
    </source>
</evidence>
<dbReference type="HOGENOM" id="CLU_000960_25_2_1"/>
<keyword evidence="2" id="KW-0813">Transport</keyword>
<evidence type="ECO:0000256" key="3">
    <source>
        <dbReference type="ARBA" id="ARBA00022692"/>
    </source>
</evidence>